<gene>
    <name evidence="1" type="ORF">UT34_C0001G0286</name>
</gene>
<proteinExistence type="predicted"/>
<dbReference type="EMBL" id="LBWK01000001">
    <property type="protein sequence ID" value="KKR06246.1"/>
    <property type="molecule type" value="Genomic_DNA"/>
</dbReference>
<dbReference type="Proteomes" id="UP000034799">
    <property type="component" value="Unassembled WGS sequence"/>
</dbReference>
<evidence type="ECO:0000313" key="1">
    <source>
        <dbReference type="EMBL" id="KKR06246.1"/>
    </source>
</evidence>
<reference evidence="1 2" key="1">
    <citation type="journal article" date="2015" name="Nature">
        <title>rRNA introns, odd ribosomes, and small enigmatic genomes across a large radiation of phyla.</title>
        <authorList>
            <person name="Brown C.T."/>
            <person name="Hug L.A."/>
            <person name="Thomas B.C."/>
            <person name="Sharon I."/>
            <person name="Castelle C.J."/>
            <person name="Singh A."/>
            <person name="Wilkins M.J."/>
            <person name="Williams K.H."/>
            <person name="Banfield J.F."/>
        </authorList>
    </citation>
    <scope>NUCLEOTIDE SEQUENCE [LARGE SCALE GENOMIC DNA]</scope>
</reference>
<sequence length="136" mass="16306">MEPIVSSEHFEILEEKPSKKYLKSLNYPMYMEERRDGKNFWILFKSAYGSRLYDYLFSKKEYKAKEKLFGIDDEGYFVVGNEDDFETNPDFLQYRLLRNWKISDKKAKRILKVVVSNKNVANDPLLHTLYLKTRAK</sequence>
<name>A0A0G0N0A0_9BACT</name>
<evidence type="ECO:0000313" key="2">
    <source>
        <dbReference type="Proteomes" id="UP000034799"/>
    </source>
</evidence>
<comment type="caution">
    <text evidence="1">The sequence shown here is derived from an EMBL/GenBank/DDBJ whole genome shotgun (WGS) entry which is preliminary data.</text>
</comment>
<accession>A0A0G0N0A0</accession>
<protein>
    <submittedName>
        <fullName evidence="1">Uncharacterized protein</fullName>
    </submittedName>
</protein>
<organism evidence="1 2">
    <name type="scientific">candidate division WS6 bacterium GW2011_GWF2_39_15</name>
    <dbReference type="NCBI Taxonomy" id="1619100"/>
    <lineage>
        <taxon>Bacteria</taxon>
        <taxon>Candidatus Dojkabacteria</taxon>
    </lineage>
</organism>
<dbReference type="AlphaFoldDB" id="A0A0G0N0A0"/>
<dbReference type="STRING" id="1619100.UT34_C0001G0286"/>